<proteinExistence type="predicted"/>
<organism evidence="3 4">
    <name type="scientific">Aspergillus pseudoustus</name>
    <dbReference type="NCBI Taxonomy" id="1810923"/>
    <lineage>
        <taxon>Eukaryota</taxon>
        <taxon>Fungi</taxon>
        <taxon>Dikarya</taxon>
        <taxon>Ascomycota</taxon>
        <taxon>Pezizomycotina</taxon>
        <taxon>Eurotiomycetes</taxon>
        <taxon>Eurotiomycetidae</taxon>
        <taxon>Eurotiales</taxon>
        <taxon>Aspergillaceae</taxon>
        <taxon>Aspergillus</taxon>
        <taxon>Aspergillus subgen. Nidulantes</taxon>
    </lineage>
</organism>
<feature type="chain" id="PRO_5045910280" description="Secreted protein" evidence="2">
    <location>
        <begin position="18"/>
        <end position="122"/>
    </location>
</feature>
<evidence type="ECO:0008006" key="5">
    <source>
        <dbReference type="Google" id="ProtNLM"/>
    </source>
</evidence>
<keyword evidence="2" id="KW-0732">Signal</keyword>
<evidence type="ECO:0000256" key="2">
    <source>
        <dbReference type="SAM" id="SignalP"/>
    </source>
</evidence>
<evidence type="ECO:0000313" key="3">
    <source>
        <dbReference type="EMBL" id="KAL2829895.1"/>
    </source>
</evidence>
<gene>
    <name evidence="3" type="ORF">BJY01DRAFT_227594</name>
</gene>
<accession>A0ABR4IQ80</accession>
<comment type="caution">
    <text evidence="3">The sequence shown here is derived from an EMBL/GenBank/DDBJ whole genome shotgun (WGS) entry which is preliminary data.</text>
</comment>
<sequence>MILFFLLLFQETTRGHARSHPLHRIHRFSRSSLLSDSILLHAIRNPSLPLHPHFRQSLALEPSPALVTWIVKRTNASTRETTKEVTRGRSNPAEWQGFAQPAKKTSGREGTTKSSGGDLPRL</sequence>
<feature type="region of interest" description="Disordered" evidence="1">
    <location>
        <begin position="77"/>
        <end position="122"/>
    </location>
</feature>
<dbReference type="EMBL" id="JBFXLU010000318">
    <property type="protein sequence ID" value="KAL2829895.1"/>
    <property type="molecule type" value="Genomic_DNA"/>
</dbReference>
<keyword evidence="4" id="KW-1185">Reference proteome</keyword>
<name>A0ABR4IQ80_9EURO</name>
<reference evidence="3 4" key="1">
    <citation type="submission" date="2024-07" db="EMBL/GenBank/DDBJ databases">
        <title>Section-level genome sequencing and comparative genomics of Aspergillus sections Usti and Cavernicolus.</title>
        <authorList>
            <consortium name="Lawrence Berkeley National Laboratory"/>
            <person name="Nybo J.L."/>
            <person name="Vesth T.C."/>
            <person name="Theobald S."/>
            <person name="Frisvad J.C."/>
            <person name="Larsen T.O."/>
            <person name="Kjaerboelling I."/>
            <person name="Rothschild-Mancinelli K."/>
            <person name="Lyhne E.K."/>
            <person name="Kogle M.E."/>
            <person name="Barry K."/>
            <person name="Clum A."/>
            <person name="Na H."/>
            <person name="Ledsgaard L."/>
            <person name="Lin J."/>
            <person name="Lipzen A."/>
            <person name="Kuo A."/>
            <person name="Riley R."/>
            <person name="Mondo S."/>
            <person name="Labutti K."/>
            <person name="Haridas S."/>
            <person name="Pangalinan J."/>
            <person name="Salamov A.A."/>
            <person name="Simmons B.A."/>
            <person name="Magnuson J.K."/>
            <person name="Chen J."/>
            <person name="Drula E."/>
            <person name="Henrissat B."/>
            <person name="Wiebenga A."/>
            <person name="Lubbers R.J."/>
            <person name="Gomes A.C."/>
            <person name="Makela M.R."/>
            <person name="Stajich J."/>
            <person name="Grigoriev I.V."/>
            <person name="Mortensen U.H."/>
            <person name="De Vries R.P."/>
            <person name="Baker S.E."/>
            <person name="Andersen M.R."/>
        </authorList>
    </citation>
    <scope>NUCLEOTIDE SEQUENCE [LARGE SCALE GENOMIC DNA]</scope>
    <source>
        <strain evidence="3 4">CBS 123904</strain>
    </source>
</reference>
<protein>
    <recommendedName>
        <fullName evidence="5">Secreted protein</fullName>
    </recommendedName>
</protein>
<dbReference type="Proteomes" id="UP001610446">
    <property type="component" value="Unassembled WGS sequence"/>
</dbReference>
<evidence type="ECO:0000256" key="1">
    <source>
        <dbReference type="SAM" id="MobiDB-lite"/>
    </source>
</evidence>
<evidence type="ECO:0000313" key="4">
    <source>
        <dbReference type="Proteomes" id="UP001610446"/>
    </source>
</evidence>
<feature type="signal peptide" evidence="2">
    <location>
        <begin position="1"/>
        <end position="17"/>
    </location>
</feature>